<keyword evidence="1" id="KW-0175">Coiled coil</keyword>
<comment type="caution">
    <text evidence="3">The sequence shown here is derived from an EMBL/GenBank/DDBJ whole genome shotgun (WGS) entry which is preliminary data.</text>
</comment>
<protein>
    <recommendedName>
        <fullName evidence="5">GRIP1-associated protein 1</fullName>
    </recommendedName>
</protein>
<dbReference type="EMBL" id="VSWD01000005">
    <property type="protein sequence ID" value="KAK3102118.1"/>
    <property type="molecule type" value="Genomic_DNA"/>
</dbReference>
<organism evidence="3 4">
    <name type="scientific">Pinctada imbricata</name>
    <name type="common">Atlantic pearl-oyster</name>
    <name type="synonym">Pinctada martensii</name>
    <dbReference type="NCBI Taxonomy" id="66713"/>
    <lineage>
        <taxon>Eukaryota</taxon>
        <taxon>Metazoa</taxon>
        <taxon>Spiralia</taxon>
        <taxon>Lophotrochozoa</taxon>
        <taxon>Mollusca</taxon>
        <taxon>Bivalvia</taxon>
        <taxon>Autobranchia</taxon>
        <taxon>Pteriomorphia</taxon>
        <taxon>Pterioida</taxon>
        <taxon>Pterioidea</taxon>
        <taxon>Pteriidae</taxon>
        <taxon>Pinctada</taxon>
    </lineage>
</organism>
<feature type="compositionally biased region" description="Polar residues" evidence="2">
    <location>
        <begin position="823"/>
        <end position="833"/>
    </location>
</feature>
<sequence>MSSSLSEEEFHRMQLQLLELRTANYELDGKTKKQERDILTLNEKLESTEKDLAKAHKAIQKSKKAKEVELLIQENDQLQRKLHSQEEEFRLQNQTLMQELSSVISTNEKYEKELAELHDGNSSNSSQKGQGHSELEDECRRLQAQNNVLQKNLSVCQEKYEKQLSALTEQLRKQATQENKDGDHESNSGSPDMATAEAASEAPSEALSEAPSLAVAEGDNNNVQELKLKLEMELEEKNILKEQLQSLENSLKEKISSLQDEVEKSSEKLKRKQESYMQLHKEKEKLFTDSNAKAEELQSARDRDQKYYTEQINKLQQEVQRLKQVLQDKESEMSRKVQEMEATMSTLKQQADAASIVENQQMKDQLVKYQQQTGQLQQQLLGLTQQRDDLGAQLEEVKKANSDTLEQLHALQVEREERIREWQEINKVAEKRKTMLDELANTYQRDNANYQEKLRQMEEEHEEEMKSLSLQIESEQKRGVELDKIRQQCEELRTQKASLEEAKGWLERRLKEVEESLENLRIDSDETSVRLKQENEQFIASLKIEHEQEISKHQQEFEDKLKTCSATEESLKEDIEKSHSEIKKLKQELKDGVEEKKIHEKKGKTMIKDLKRQVHAERKRAEKLQDKLQEVLTENHHNKSIEDLFAVHDGNDSLDRSSISSWNTGASLVRDSSILSSPHSPDKSDKSISPVDNGIEEEHTELISRLAGLQQDKWNLEEKVQHLETSNAAMAEDLIQKSKIIEHYVMERRVDTKSHTVQDDKITLKKVLDLVNKHDEQSAKDMNRKLQNMLEETLTKNMHLQKDLEVMSQEVVRLSKLQPLTQSAASDIQNDCGASQGDRGASGT</sequence>
<accession>A0AA88YCF8</accession>
<keyword evidence="4" id="KW-1185">Reference proteome</keyword>
<dbReference type="GO" id="GO:0098978">
    <property type="term" value="C:glutamatergic synapse"/>
    <property type="evidence" value="ECO:0007669"/>
    <property type="project" value="TreeGrafter"/>
</dbReference>
<evidence type="ECO:0000256" key="2">
    <source>
        <dbReference type="SAM" id="MobiDB-lite"/>
    </source>
</evidence>
<evidence type="ECO:0000313" key="4">
    <source>
        <dbReference type="Proteomes" id="UP001186944"/>
    </source>
</evidence>
<feature type="region of interest" description="Disordered" evidence="2">
    <location>
        <begin position="117"/>
        <end position="137"/>
    </location>
</feature>
<proteinExistence type="predicted"/>
<feature type="coiled-coil region" evidence="1">
    <location>
        <begin position="772"/>
        <end position="810"/>
    </location>
</feature>
<dbReference type="PANTHER" id="PTHR18978:SF1">
    <property type="entry name" value="GRIP1-ASSOCIATED PROTEIN 1"/>
    <property type="match status" value="1"/>
</dbReference>
<dbReference type="AlphaFoldDB" id="A0AA88YCF8"/>
<evidence type="ECO:0008006" key="5">
    <source>
        <dbReference type="Google" id="ProtNLM"/>
    </source>
</evidence>
<evidence type="ECO:0000256" key="1">
    <source>
        <dbReference type="SAM" id="Coils"/>
    </source>
</evidence>
<name>A0AA88YCF8_PINIB</name>
<dbReference type="GO" id="GO:0099152">
    <property type="term" value="P:regulation of neurotransmitter receptor transport, endosome to postsynaptic membrane"/>
    <property type="evidence" value="ECO:0007669"/>
    <property type="project" value="TreeGrafter"/>
</dbReference>
<dbReference type="GO" id="GO:0098837">
    <property type="term" value="C:postsynaptic recycling endosome"/>
    <property type="evidence" value="ECO:0007669"/>
    <property type="project" value="TreeGrafter"/>
</dbReference>
<dbReference type="GO" id="GO:0098887">
    <property type="term" value="P:neurotransmitter receptor transport, endosome to postsynaptic membrane"/>
    <property type="evidence" value="ECO:0007669"/>
    <property type="project" value="TreeGrafter"/>
</dbReference>
<feature type="coiled-coil region" evidence="1">
    <location>
        <begin position="568"/>
        <end position="634"/>
    </location>
</feature>
<reference evidence="3" key="1">
    <citation type="submission" date="2019-08" db="EMBL/GenBank/DDBJ databases">
        <title>The improved chromosome-level genome for the pearl oyster Pinctada fucata martensii using PacBio sequencing and Hi-C.</title>
        <authorList>
            <person name="Zheng Z."/>
        </authorList>
    </citation>
    <scope>NUCLEOTIDE SEQUENCE</scope>
    <source>
        <strain evidence="3">ZZ-2019</strain>
        <tissue evidence="3">Adductor muscle</tissue>
    </source>
</reference>
<dbReference type="PANTHER" id="PTHR18978">
    <property type="entry name" value="GRIP-1 ASSOCIATED PROTEIN 1"/>
    <property type="match status" value="1"/>
</dbReference>
<feature type="region of interest" description="Disordered" evidence="2">
    <location>
        <begin position="173"/>
        <end position="218"/>
    </location>
</feature>
<gene>
    <name evidence="3" type="ORF">FSP39_008912</name>
</gene>
<feature type="compositionally biased region" description="Low complexity" evidence="2">
    <location>
        <begin position="196"/>
        <end position="217"/>
    </location>
</feature>
<dbReference type="InterPro" id="IPR026204">
    <property type="entry name" value="GRIPAP1"/>
</dbReference>
<dbReference type="GO" id="GO:0099158">
    <property type="term" value="P:regulation of recycling endosome localization within postsynapse"/>
    <property type="evidence" value="ECO:0007669"/>
    <property type="project" value="TreeGrafter"/>
</dbReference>
<feature type="region of interest" description="Disordered" evidence="2">
    <location>
        <begin position="823"/>
        <end position="844"/>
    </location>
</feature>
<dbReference type="Proteomes" id="UP001186944">
    <property type="component" value="Unassembled WGS sequence"/>
</dbReference>
<feature type="region of interest" description="Disordered" evidence="2">
    <location>
        <begin position="672"/>
        <end position="691"/>
    </location>
</feature>
<dbReference type="GO" id="GO:0098998">
    <property type="term" value="C:extrinsic component of postsynaptic early endosome membrane"/>
    <property type="evidence" value="ECO:0007669"/>
    <property type="project" value="TreeGrafter"/>
</dbReference>
<evidence type="ECO:0000313" key="3">
    <source>
        <dbReference type="EMBL" id="KAK3102118.1"/>
    </source>
</evidence>
<dbReference type="GO" id="GO:1905244">
    <property type="term" value="P:regulation of modification of synaptic structure"/>
    <property type="evidence" value="ECO:0007669"/>
    <property type="project" value="TreeGrafter"/>
</dbReference>